<protein>
    <submittedName>
        <fullName evidence="3">Capsid protein</fullName>
    </submittedName>
</protein>
<dbReference type="eggNOG" id="COG4653">
    <property type="taxonomic scope" value="Bacteria"/>
</dbReference>
<dbReference type="InterPro" id="IPR024455">
    <property type="entry name" value="Phage_capsid"/>
</dbReference>
<dbReference type="KEGG" id="cdo:CDOO_01940"/>
<proteinExistence type="predicted"/>
<dbReference type="Pfam" id="PF05065">
    <property type="entry name" value="Phage_capsid"/>
    <property type="match status" value="1"/>
</dbReference>
<feature type="domain" description="Phage capsid-like C-terminal" evidence="2">
    <location>
        <begin position="149"/>
        <end position="404"/>
    </location>
</feature>
<organism evidence="3 4">
    <name type="scientific">Corynebacterium doosanense CAU 212 = DSM 45436</name>
    <dbReference type="NCBI Taxonomy" id="558173"/>
    <lineage>
        <taxon>Bacteria</taxon>
        <taxon>Bacillati</taxon>
        <taxon>Actinomycetota</taxon>
        <taxon>Actinomycetes</taxon>
        <taxon>Mycobacteriales</taxon>
        <taxon>Corynebacteriaceae</taxon>
        <taxon>Corynebacterium</taxon>
    </lineage>
</organism>
<dbReference type="HOGENOM" id="CLU_051005_1_0_11"/>
<dbReference type="NCBIfam" id="TIGR01554">
    <property type="entry name" value="major_cap_HK97"/>
    <property type="match status" value="1"/>
</dbReference>
<dbReference type="RefSeq" id="WP_018021459.1">
    <property type="nucleotide sequence ID" value="NZ_AQUX01000002.1"/>
</dbReference>
<gene>
    <name evidence="3" type="ORF">CDOO_01940</name>
</gene>
<evidence type="ECO:0000313" key="3">
    <source>
        <dbReference type="EMBL" id="AIT60162.1"/>
    </source>
</evidence>
<dbReference type="Proteomes" id="UP000029914">
    <property type="component" value="Chromosome"/>
</dbReference>
<dbReference type="EMBL" id="CP006764">
    <property type="protein sequence ID" value="AIT60162.1"/>
    <property type="molecule type" value="Genomic_DNA"/>
</dbReference>
<evidence type="ECO:0000259" key="2">
    <source>
        <dbReference type="Pfam" id="PF05065"/>
    </source>
</evidence>
<reference evidence="3 4" key="1">
    <citation type="submission" date="2013-09" db="EMBL/GenBank/DDBJ databases">
        <title>Complete genome sequence of Corynebacterium doosanense CAU 212(T) (=DSM 45436(T)), isolated from activated sludge.</title>
        <authorList>
            <person name="Schaffert L."/>
            <person name="Albersmeier A."/>
            <person name="Kalinowski J."/>
            <person name="Ruckert C."/>
        </authorList>
    </citation>
    <scope>NUCLEOTIDE SEQUENCE [LARGE SCALE GENOMIC DNA]</scope>
    <source>
        <strain evidence="3 4">CAU 212</strain>
    </source>
</reference>
<accession>A0A097IDG0</accession>
<dbReference type="AlphaFoldDB" id="A0A097IDG0"/>
<dbReference type="Gene3D" id="3.30.2400.10">
    <property type="entry name" value="Major capsid protein gp5"/>
    <property type="match status" value="1"/>
</dbReference>
<dbReference type="OrthoDB" id="8444243at2"/>
<evidence type="ECO:0000256" key="1">
    <source>
        <dbReference type="ARBA" id="ARBA00004328"/>
    </source>
</evidence>
<dbReference type="Gene3D" id="3.30.2320.10">
    <property type="entry name" value="hypothetical protein PF0899 domain"/>
    <property type="match status" value="1"/>
</dbReference>
<evidence type="ECO:0000313" key="4">
    <source>
        <dbReference type="Proteomes" id="UP000029914"/>
    </source>
</evidence>
<sequence>MTKSLYSRRDEAYQAAKSLHSQFDEAPTTEQLTELKSALDVVEELDDQIAAVRAKNSSEARLRGLFQEGHPEESGNLKAASLGEHFVKHAGEVLVKQGSGVQMDHSTPEFSVKAANDPLTTPANLVEGWGTTYNRTIVNQRREELITQDLMGTANVTTSTVKYIVEKLNRIREGAAAAVAEGALKPYIRYDNFDVITDSLAKVAALTKLSDEMIEDFSFVTDWINGQLLYDLSLTEEQQLLNGNGAGSNLTGLLNRSGIQTHKAASANIFDELFIAQAKVRQATPLSADAYVINELDYQPLRLAKDANGQYVAGGPFMGQYGVGGILVQPPLWAKKTVVTNLVPQGTALAGAFKQGAIVLRKGGVRVDSTNTNDRDFEHNLVTLRAEERLGLMVPLPAAFVKIDLTGGA</sequence>
<dbReference type="InterPro" id="IPR054612">
    <property type="entry name" value="Phage_capsid-like_C"/>
</dbReference>
<comment type="subcellular location">
    <subcellularLocation>
        <location evidence="1">Virion</location>
    </subcellularLocation>
</comment>
<dbReference type="STRING" id="558173.CDOO_01940"/>
<dbReference type="SUPFAM" id="SSF56563">
    <property type="entry name" value="Major capsid protein gp5"/>
    <property type="match status" value="1"/>
</dbReference>
<keyword evidence="4" id="KW-1185">Reference proteome</keyword>
<name>A0A097IDG0_9CORY</name>